<proteinExistence type="predicted"/>
<evidence type="ECO:0000313" key="2">
    <source>
        <dbReference type="Proteomes" id="UP000478463"/>
    </source>
</evidence>
<dbReference type="KEGG" id="egd:GS424_014205"/>
<dbReference type="RefSeq" id="WP_160941142.1">
    <property type="nucleotide sequence ID" value="NZ_CP063310.1"/>
</dbReference>
<reference evidence="1 2" key="1">
    <citation type="submission" date="2020-10" db="EMBL/GenBank/DDBJ databases">
        <title>Eggerthella sp. nov., isolated from human feces.</title>
        <authorList>
            <person name="Yajun G."/>
        </authorList>
    </citation>
    <scope>NUCLEOTIDE SEQUENCE [LARGE SCALE GENOMIC DNA]</scope>
    <source>
        <strain evidence="1 2">HF-1101</strain>
    </source>
</reference>
<evidence type="ECO:0000313" key="1">
    <source>
        <dbReference type="EMBL" id="QOS67648.1"/>
    </source>
</evidence>
<accession>A0A6L7INU6</accession>
<gene>
    <name evidence="1" type="ORF">GS424_014205</name>
</gene>
<evidence type="ECO:0008006" key="3">
    <source>
        <dbReference type="Google" id="ProtNLM"/>
    </source>
</evidence>
<protein>
    <recommendedName>
        <fullName evidence="3">Fic family protein</fullName>
    </recommendedName>
</protein>
<dbReference type="Proteomes" id="UP000478463">
    <property type="component" value="Chromosome"/>
</dbReference>
<dbReference type="AlphaFoldDB" id="A0A6L7INU6"/>
<dbReference type="EMBL" id="CP063310">
    <property type="protein sequence ID" value="QOS67648.1"/>
    <property type="molecule type" value="Genomic_DNA"/>
</dbReference>
<organism evidence="1 2">
    <name type="scientific">Eggerthella guodeyinii</name>
    <dbReference type="NCBI Taxonomy" id="2690837"/>
    <lineage>
        <taxon>Bacteria</taxon>
        <taxon>Bacillati</taxon>
        <taxon>Actinomycetota</taxon>
        <taxon>Coriobacteriia</taxon>
        <taxon>Eggerthellales</taxon>
        <taxon>Eggerthellaceae</taxon>
        <taxon>Eggerthella</taxon>
    </lineage>
</organism>
<sequence length="361" mass="40739">MGTSTFHTVSRAFDYSKCPETLASHRMYWATTMIHDLKARLLLLLRQHPENLEVLAPSALEQTVRCLRPLHAKHEQALGLPPDPLPACFERTARHLLEASDAHRFDIAPTAGAVMTLHQALCAEEPLDGPSPDDAFFPPETVERLPKPARLGARTTQLRGLCEVWEHAVGDGRLDPLLILGPFVVDLYNLGVFDRNRELTCLLVGVHLLNRANHRIARYISVPSLVEHTYPQMVKAMRASSHGWETGRNDYRPFTEYLLEILVESYLRFYQVYLIADGKPPTNVDRVNMIVTQRSYGTTKQDIVRSCPLMSETTIERALATLVKEGGILKRGGGRYTYYLPAENHYGNVPGLIDRLDHPIF</sequence>
<name>A0A6L7INU6_9ACTN</name>